<keyword evidence="3" id="KW-1185">Reference proteome</keyword>
<gene>
    <name evidence="2" type="ORF">E2626_02225</name>
</gene>
<feature type="domain" description="PurM-like N-terminal" evidence="1">
    <location>
        <begin position="41"/>
        <end position="145"/>
    </location>
</feature>
<reference evidence="2 3" key="1">
    <citation type="submission" date="2019-03" db="EMBL/GenBank/DDBJ databases">
        <authorList>
            <person name="Yang Y."/>
        </authorList>
    </citation>
    <scope>NUCLEOTIDE SEQUENCE [LARGE SCALE GENOMIC DNA]</scope>
    <source>
        <strain evidence="2 3">ASL-1</strain>
    </source>
</reference>
<proteinExistence type="predicted"/>
<evidence type="ECO:0000313" key="3">
    <source>
        <dbReference type="Proteomes" id="UP000297776"/>
    </source>
</evidence>
<dbReference type="Gene3D" id="3.30.1330.10">
    <property type="entry name" value="PurM-like, N-terminal domain"/>
    <property type="match status" value="1"/>
</dbReference>
<organism evidence="2 3">
    <name type="scientific">Jeotgalibacillus salarius</name>
    <dbReference type="NCBI Taxonomy" id="546023"/>
    <lineage>
        <taxon>Bacteria</taxon>
        <taxon>Bacillati</taxon>
        <taxon>Bacillota</taxon>
        <taxon>Bacilli</taxon>
        <taxon>Bacillales</taxon>
        <taxon>Caryophanaceae</taxon>
        <taxon>Jeotgalibacillus</taxon>
    </lineage>
</organism>
<keyword evidence="2" id="KW-0547">Nucleotide-binding</keyword>
<evidence type="ECO:0000313" key="2">
    <source>
        <dbReference type="EMBL" id="TFE04165.1"/>
    </source>
</evidence>
<dbReference type="InterPro" id="IPR036921">
    <property type="entry name" value="PurM-like_N_sf"/>
</dbReference>
<dbReference type="AlphaFoldDB" id="A0A4Y8LT71"/>
<dbReference type="Pfam" id="PF00586">
    <property type="entry name" value="AIRS"/>
    <property type="match status" value="1"/>
</dbReference>
<dbReference type="EMBL" id="SORX01000001">
    <property type="protein sequence ID" value="TFE04165.1"/>
    <property type="molecule type" value="Genomic_DNA"/>
</dbReference>
<evidence type="ECO:0000259" key="1">
    <source>
        <dbReference type="Pfam" id="PF00586"/>
    </source>
</evidence>
<sequence length="247" mass="26454">MHARTFQMLNISAAQKCSIRIKNLKMNKSAFGRNAMEWSVGEKTIVMTTDNSGGIGEKQLDEVNAPYEVVAYYAFRTAVMDCFSAGAIPISVVLHNFCGEAAWGKLHAGVRQGLAEIGVDTDVTGSTESNMALQQSAVAVTVLGERVRDFSEVSGPIEWTLAGMPLVGIEVVEKAAEIAPLSLARSYIDDPSVAVIWPVGSKGIAAEWSRMCEQIGVEDPMPDFGVDINKSAGPAACWIVGRRSAVE</sequence>
<dbReference type="Proteomes" id="UP000297776">
    <property type="component" value="Unassembled WGS sequence"/>
</dbReference>
<dbReference type="OrthoDB" id="9805740at2"/>
<dbReference type="SUPFAM" id="SSF55326">
    <property type="entry name" value="PurM N-terminal domain-like"/>
    <property type="match status" value="1"/>
</dbReference>
<comment type="caution">
    <text evidence="2">The sequence shown here is derived from an EMBL/GenBank/DDBJ whole genome shotgun (WGS) entry which is preliminary data.</text>
</comment>
<accession>A0A4Y8LT71</accession>
<dbReference type="GO" id="GO:0005524">
    <property type="term" value="F:ATP binding"/>
    <property type="evidence" value="ECO:0007669"/>
    <property type="project" value="UniProtKB-KW"/>
</dbReference>
<name>A0A4Y8LT71_9BACL</name>
<dbReference type="InterPro" id="IPR016188">
    <property type="entry name" value="PurM-like_N"/>
</dbReference>
<protein>
    <submittedName>
        <fullName evidence="2">ATP-binding protein</fullName>
    </submittedName>
</protein>
<keyword evidence="2" id="KW-0067">ATP-binding</keyword>